<gene>
    <name evidence="1" type="ORF">BJ991_003247</name>
</gene>
<sequence length="70" mass="7511">MTGPTPCLRFAGTARDALTFYRSVFGGDVELHTYADFGRDDGPGDAIAPGDHDGQVTDRFGVTWLIGYEG</sequence>
<protein>
    <submittedName>
        <fullName evidence="1">Putative glyoxalase superfamily protein PhnB</fullName>
    </submittedName>
</protein>
<accession>A0A7Y9KMX5</accession>
<dbReference type="Gene3D" id="3.10.180.10">
    <property type="entry name" value="2,3-Dihydroxybiphenyl 1,2-Dioxygenase, domain 1"/>
    <property type="match status" value="1"/>
</dbReference>
<dbReference type="AlphaFoldDB" id="A0A7Y9KMX5"/>
<reference evidence="1 2" key="1">
    <citation type="submission" date="2020-07" db="EMBL/GenBank/DDBJ databases">
        <title>Sequencing the genomes of 1000 actinobacteria strains.</title>
        <authorList>
            <person name="Klenk H.-P."/>
        </authorList>
    </citation>
    <scope>NUCLEOTIDE SEQUENCE [LARGE SCALE GENOMIC DNA]</scope>
    <source>
        <strain evidence="1 2">DSM 24662</strain>
    </source>
</reference>
<evidence type="ECO:0000313" key="2">
    <source>
        <dbReference type="Proteomes" id="UP000576969"/>
    </source>
</evidence>
<organism evidence="1 2">
    <name type="scientific">Microbacterium immunditiarum</name>
    <dbReference type="NCBI Taxonomy" id="337480"/>
    <lineage>
        <taxon>Bacteria</taxon>
        <taxon>Bacillati</taxon>
        <taxon>Actinomycetota</taxon>
        <taxon>Actinomycetes</taxon>
        <taxon>Micrococcales</taxon>
        <taxon>Microbacteriaceae</taxon>
        <taxon>Microbacterium</taxon>
    </lineage>
</organism>
<dbReference type="SUPFAM" id="SSF54593">
    <property type="entry name" value="Glyoxalase/Bleomycin resistance protein/Dihydroxybiphenyl dioxygenase"/>
    <property type="match status" value="1"/>
</dbReference>
<dbReference type="Proteomes" id="UP000576969">
    <property type="component" value="Unassembled WGS sequence"/>
</dbReference>
<comment type="caution">
    <text evidence="1">The sequence shown here is derived from an EMBL/GenBank/DDBJ whole genome shotgun (WGS) entry which is preliminary data.</text>
</comment>
<dbReference type="RefSeq" id="WP_179491705.1">
    <property type="nucleotide sequence ID" value="NZ_JACCBV010000001.1"/>
</dbReference>
<dbReference type="InterPro" id="IPR029068">
    <property type="entry name" value="Glyas_Bleomycin-R_OHBP_Dase"/>
</dbReference>
<dbReference type="EMBL" id="JACCBV010000001">
    <property type="protein sequence ID" value="NYE21219.1"/>
    <property type="molecule type" value="Genomic_DNA"/>
</dbReference>
<proteinExistence type="predicted"/>
<evidence type="ECO:0000313" key="1">
    <source>
        <dbReference type="EMBL" id="NYE21219.1"/>
    </source>
</evidence>
<keyword evidence="2" id="KW-1185">Reference proteome</keyword>
<name>A0A7Y9KMX5_9MICO</name>